<dbReference type="SUPFAM" id="SSF48239">
    <property type="entry name" value="Terpenoid cyclases/Protein prenyltransferases"/>
    <property type="match status" value="1"/>
</dbReference>
<accession>A0A445FS57</accession>
<dbReference type="GO" id="GO:0042300">
    <property type="term" value="F:beta-amyrin synthase activity"/>
    <property type="evidence" value="ECO:0007669"/>
    <property type="project" value="TreeGrafter"/>
</dbReference>
<keyword evidence="1" id="KW-0413">Isomerase</keyword>
<dbReference type="GO" id="GO:0005811">
    <property type="term" value="C:lipid droplet"/>
    <property type="evidence" value="ECO:0007669"/>
    <property type="project" value="InterPro"/>
</dbReference>
<reference evidence="2 3" key="1">
    <citation type="submission" date="2018-09" db="EMBL/GenBank/DDBJ databases">
        <title>A high-quality reference genome of wild soybean provides a powerful tool to mine soybean genomes.</title>
        <authorList>
            <person name="Xie M."/>
            <person name="Chung C.Y.L."/>
            <person name="Li M.-W."/>
            <person name="Wong F.-L."/>
            <person name="Chan T.-F."/>
            <person name="Lam H.-M."/>
        </authorList>
    </citation>
    <scope>NUCLEOTIDE SEQUENCE [LARGE SCALE GENOMIC DNA]</scope>
    <source>
        <strain evidence="3">cv. W05</strain>
        <tissue evidence="2">Hypocotyl of etiolated seedlings</tissue>
    </source>
</reference>
<sequence>VAVMDTDEECSIVLESSERDPFFDKNKKNFKLRVETWEFDPEADTPEERAQVEAACQHFYHNRFKAKPCADLLWCFQVLRENNFKQTIPSVTIEDGEEITYQKVTSAIRRGAHHLATLQTTDGHWPAQIVGPLFFLPPLVSTHYSISI</sequence>
<evidence type="ECO:0000256" key="1">
    <source>
        <dbReference type="ARBA" id="ARBA00023235"/>
    </source>
</evidence>
<dbReference type="EMBL" id="QZWG01000018">
    <property type="protein sequence ID" value="RZB51748.1"/>
    <property type="molecule type" value="Genomic_DNA"/>
</dbReference>
<evidence type="ECO:0000313" key="3">
    <source>
        <dbReference type="Proteomes" id="UP000289340"/>
    </source>
</evidence>
<gene>
    <name evidence="2" type="ORF">D0Y65_048249</name>
</gene>
<dbReference type="PANTHER" id="PTHR11764">
    <property type="entry name" value="TERPENE CYCLASE/MUTASE FAMILY MEMBER"/>
    <property type="match status" value="1"/>
</dbReference>
<dbReference type="AlphaFoldDB" id="A0A445FS57"/>
<name>A0A445FS57_GLYSO</name>
<protein>
    <submittedName>
        <fullName evidence="2">Beta-amyrin synthase</fullName>
    </submittedName>
</protein>
<dbReference type="Proteomes" id="UP000289340">
    <property type="component" value="Chromosome 18"/>
</dbReference>
<keyword evidence="3" id="KW-1185">Reference proteome</keyword>
<comment type="caution">
    <text evidence="2">The sequence shown here is derived from an EMBL/GenBank/DDBJ whole genome shotgun (WGS) entry which is preliminary data.</text>
</comment>
<proteinExistence type="predicted"/>
<dbReference type="PANTHER" id="PTHR11764:SF58">
    <property type="entry name" value="BETA-AMYRIN SYNTHASE-RELATED"/>
    <property type="match status" value="1"/>
</dbReference>
<dbReference type="InterPro" id="IPR018333">
    <property type="entry name" value="Squalene_cyclase"/>
</dbReference>
<evidence type="ECO:0000313" key="2">
    <source>
        <dbReference type="EMBL" id="RZB51748.1"/>
    </source>
</evidence>
<organism evidence="2 3">
    <name type="scientific">Glycine soja</name>
    <name type="common">Wild soybean</name>
    <dbReference type="NCBI Taxonomy" id="3848"/>
    <lineage>
        <taxon>Eukaryota</taxon>
        <taxon>Viridiplantae</taxon>
        <taxon>Streptophyta</taxon>
        <taxon>Embryophyta</taxon>
        <taxon>Tracheophyta</taxon>
        <taxon>Spermatophyta</taxon>
        <taxon>Magnoliopsida</taxon>
        <taxon>eudicotyledons</taxon>
        <taxon>Gunneridae</taxon>
        <taxon>Pentapetalae</taxon>
        <taxon>rosids</taxon>
        <taxon>fabids</taxon>
        <taxon>Fabales</taxon>
        <taxon>Fabaceae</taxon>
        <taxon>Papilionoideae</taxon>
        <taxon>50 kb inversion clade</taxon>
        <taxon>NPAAA clade</taxon>
        <taxon>indigoferoid/millettioid clade</taxon>
        <taxon>Phaseoleae</taxon>
        <taxon>Glycine</taxon>
        <taxon>Glycine subgen. Soja</taxon>
    </lineage>
</organism>
<dbReference type="GO" id="GO:0016104">
    <property type="term" value="P:triterpenoid biosynthetic process"/>
    <property type="evidence" value="ECO:0007669"/>
    <property type="project" value="InterPro"/>
</dbReference>
<feature type="non-terminal residue" evidence="2">
    <location>
        <position position="1"/>
    </location>
</feature>
<dbReference type="InterPro" id="IPR008930">
    <property type="entry name" value="Terpenoid_cyclase/PrenylTrfase"/>
</dbReference>